<dbReference type="OrthoDB" id="5580356at2759"/>
<evidence type="ECO:0000313" key="5">
    <source>
        <dbReference type="Proteomes" id="UP000187283"/>
    </source>
</evidence>
<evidence type="ECO:0000256" key="2">
    <source>
        <dbReference type="SAM" id="MobiDB-lite"/>
    </source>
</evidence>
<reference evidence="4 5" key="1">
    <citation type="submission" date="2017-01" db="EMBL/GenBank/DDBJ databases">
        <authorList>
            <person name="Mah S.A."/>
            <person name="Swanson W.J."/>
            <person name="Moy G.W."/>
            <person name="Vacquier V.D."/>
        </authorList>
    </citation>
    <scope>NUCLEOTIDE SEQUENCE [LARGE SCALE GENOMIC DNA]</scope>
    <source>
        <strain evidence="4 5">GSMNP</strain>
    </source>
</reference>
<keyword evidence="1" id="KW-0479">Metal-binding</keyword>
<sequence>MKSILGRVVEAPKGPDRDWYDAEPDTSVSNWIRFKEALTRQYGGLESTEQALERINTLKITIKSDFNSFIQQIRPSIKLISGDNDTPAIAILRKQVDPEIRKYVPNLADESFEEHEKHLKAHMYDSQAKFSSYRSNVMEIDSYSAVIQSHNSEYPIAAAQHVNNNRRPQSTNHYQRNPFKRSVHPHNRENTTMTKDQFDEYVKQCTCFNCGIKGHLQSSCLKPRRSFRPMNVALIEDSGKEQAQ</sequence>
<evidence type="ECO:0000313" key="4">
    <source>
        <dbReference type="EMBL" id="OMJ12217.1"/>
    </source>
</evidence>
<name>A0A1R1XC76_9FUNG</name>
<feature type="compositionally biased region" description="Polar residues" evidence="2">
    <location>
        <begin position="165"/>
        <end position="175"/>
    </location>
</feature>
<dbReference type="GO" id="GO:0003676">
    <property type="term" value="F:nucleic acid binding"/>
    <property type="evidence" value="ECO:0007669"/>
    <property type="project" value="InterPro"/>
</dbReference>
<evidence type="ECO:0000256" key="1">
    <source>
        <dbReference type="PROSITE-ProRule" id="PRU00047"/>
    </source>
</evidence>
<protein>
    <recommendedName>
        <fullName evidence="3">CCHC-type domain-containing protein</fullName>
    </recommendedName>
</protein>
<dbReference type="AlphaFoldDB" id="A0A1R1XC76"/>
<dbReference type="EMBL" id="LSSN01004088">
    <property type="protein sequence ID" value="OMJ12217.1"/>
    <property type="molecule type" value="Genomic_DNA"/>
</dbReference>
<dbReference type="InterPro" id="IPR036875">
    <property type="entry name" value="Znf_CCHC_sf"/>
</dbReference>
<feature type="domain" description="CCHC-type" evidence="3">
    <location>
        <begin position="207"/>
        <end position="220"/>
    </location>
</feature>
<proteinExistence type="predicted"/>
<gene>
    <name evidence="4" type="ORF">AYI70_g9257</name>
</gene>
<dbReference type="GO" id="GO:0008270">
    <property type="term" value="F:zinc ion binding"/>
    <property type="evidence" value="ECO:0007669"/>
    <property type="project" value="UniProtKB-KW"/>
</dbReference>
<feature type="region of interest" description="Disordered" evidence="2">
    <location>
        <begin position="165"/>
        <end position="189"/>
    </location>
</feature>
<evidence type="ECO:0000259" key="3">
    <source>
        <dbReference type="PROSITE" id="PS50158"/>
    </source>
</evidence>
<dbReference type="Gene3D" id="4.10.60.10">
    <property type="entry name" value="Zinc finger, CCHC-type"/>
    <property type="match status" value="1"/>
</dbReference>
<comment type="caution">
    <text evidence="4">The sequence shown here is derived from an EMBL/GenBank/DDBJ whole genome shotgun (WGS) entry which is preliminary data.</text>
</comment>
<organism evidence="4 5">
    <name type="scientific">Smittium culicis</name>
    <dbReference type="NCBI Taxonomy" id="133412"/>
    <lineage>
        <taxon>Eukaryota</taxon>
        <taxon>Fungi</taxon>
        <taxon>Fungi incertae sedis</taxon>
        <taxon>Zoopagomycota</taxon>
        <taxon>Kickxellomycotina</taxon>
        <taxon>Harpellomycetes</taxon>
        <taxon>Harpellales</taxon>
        <taxon>Legeriomycetaceae</taxon>
        <taxon>Smittium</taxon>
    </lineage>
</organism>
<dbReference type="SUPFAM" id="SSF57756">
    <property type="entry name" value="Retrovirus zinc finger-like domains"/>
    <property type="match status" value="1"/>
</dbReference>
<keyword evidence="1" id="KW-0863">Zinc-finger</keyword>
<dbReference type="PROSITE" id="PS50158">
    <property type="entry name" value="ZF_CCHC"/>
    <property type="match status" value="1"/>
</dbReference>
<dbReference type="InterPro" id="IPR001878">
    <property type="entry name" value="Znf_CCHC"/>
</dbReference>
<keyword evidence="5" id="KW-1185">Reference proteome</keyword>
<keyword evidence="1" id="KW-0862">Zinc</keyword>
<accession>A0A1R1XC76</accession>
<dbReference type="Proteomes" id="UP000187283">
    <property type="component" value="Unassembled WGS sequence"/>
</dbReference>